<comment type="caution">
    <text evidence="1">The sequence shown here is derived from an EMBL/GenBank/DDBJ whole genome shotgun (WGS) entry which is preliminary data.</text>
</comment>
<gene>
    <name evidence="1" type="ORF">SK128_011036</name>
</gene>
<evidence type="ECO:0000313" key="1">
    <source>
        <dbReference type="EMBL" id="KAK7068538.1"/>
    </source>
</evidence>
<dbReference type="Proteomes" id="UP001381693">
    <property type="component" value="Unassembled WGS sequence"/>
</dbReference>
<proteinExistence type="predicted"/>
<dbReference type="InterPro" id="IPR037191">
    <property type="entry name" value="VPS9_dom_sf"/>
</dbReference>
<sequence length="140" mass="16350">MKTRKLHFQDFQRDPSIFFRESVFSKDCSVLAMPWYFFKPELAPPSGNSLETIRSLLTRMQRVYAPREKLEYLLATISHIYQAEWNSDASQRPPVYGIWYNPFGQLKLRKVGFFVYTECLPPQELISVLSSCSYSMVSCA</sequence>
<dbReference type="AlphaFoldDB" id="A0AAN8WU92"/>
<name>A0AAN8WU92_HALRR</name>
<reference evidence="1 2" key="1">
    <citation type="submission" date="2023-11" db="EMBL/GenBank/DDBJ databases">
        <title>Halocaridina rubra genome assembly.</title>
        <authorList>
            <person name="Smith C."/>
        </authorList>
    </citation>
    <scope>NUCLEOTIDE SEQUENCE [LARGE SCALE GENOMIC DNA]</scope>
    <source>
        <strain evidence="1">EP-1</strain>
        <tissue evidence="1">Whole</tissue>
    </source>
</reference>
<keyword evidence="2" id="KW-1185">Reference proteome</keyword>
<protein>
    <submittedName>
        <fullName evidence="1">Uncharacterized protein</fullName>
    </submittedName>
</protein>
<organism evidence="1 2">
    <name type="scientific">Halocaridina rubra</name>
    <name type="common">Hawaiian red shrimp</name>
    <dbReference type="NCBI Taxonomy" id="373956"/>
    <lineage>
        <taxon>Eukaryota</taxon>
        <taxon>Metazoa</taxon>
        <taxon>Ecdysozoa</taxon>
        <taxon>Arthropoda</taxon>
        <taxon>Crustacea</taxon>
        <taxon>Multicrustacea</taxon>
        <taxon>Malacostraca</taxon>
        <taxon>Eumalacostraca</taxon>
        <taxon>Eucarida</taxon>
        <taxon>Decapoda</taxon>
        <taxon>Pleocyemata</taxon>
        <taxon>Caridea</taxon>
        <taxon>Atyoidea</taxon>
        <taxon>Atyidae</taxon>
        <taxon>Halocaridina</taxon>
    </lineage>
</organism>
<dbReference type="SUPFAM" id="SSF109993">
    <property type="entry name" value="VPS9 domain"/>
    <property type="match status" value="1"/>
</dbReference>
<accession>A0AAN8WU92</accession>
<evidence type="ECO:0000313" key="2">
    <source>
        <dbReference type="Proteomes" id="UP001381693"/>
    </source>
</evidence>
<dbReference type="EMBL" id="JAXCGZ010017206">
    <property type="protein sequence ID" value="KAK7068538.1"/>
    <property type="molecule type" value="Genomic_DNA"/>
</dbReference>